<organism evidence="2 3">
    <name type="scientific">Roseovarius nubinhibens</name>
    <dbReference type="NCBI Taxonomy" id="314263"/>
    <lineage>
        <taxon>Bacteria</taxon>
        <taxon>Pseudomonadati</taxon>
        <taxon>Pseudomonadota</taxon>
        <taxon>Alphaproteobacteria</taxon>
        <taxon>Rhodobacterales</taxon>
        <taxon>Roseobacteraceae</taxon>
        <taxon>Roseovarius</taxon>
    </lineage>
</organism>
<gene>
    <name evidence="2" type="ORF">DCS45_20515</name>
</gene>
<dbReference type="Proteomes" id="UP000264719">
    <property type="component" value="Unassembled WGS sequence"/>
</dbReference>
<name>A0A348WI70_9RHOB</name>
<dbReference type="EMBL" id="DMVW01000194">
    <property type="protein sequence ID" value="HAR54232.1"/>
    <property type="molecule type" value="Genomic_DNA"/>
</dbReference>
<accession>A0A348WI70</accession>
<feature type="signal peptide" evidence="1">
    <location>
        <begin position="1"/>
        <end position="20"/>
    </location>
</feature>
<evidence type="ECO:0000256" key="1">
    <source>
        <dbReference type="SAM" id="SignalP"/>
    </source>
</evidence>
<dbReference type="AlphaFoldDB" id="A0A348WI70"/>
<comment type="caution">
    <text evidence="2">The sequence shown here is derived from an EMBL/GenBank/DDBJ whole genome shotgun (WGS) entry which is preliminary data.</text>
</comment>
<proteinExistence type="predicted"/>
<sequence>MRIVSSVALALCGTAALAQAAPEAARVALFAEVVAKEPACKVDNGNPSESFLAAMETHGFDKTETKAIAQVLIEAGDATYADPTFTLTTGECAS</sequence>
<protein>
    <submittedName>
        <fullName evidence="2">Uncharacterized protein</fullName>
    </submittedName>
</protein>
<evidence type="ECO:0000313" key="2">
    <source>
        <dbReference type="EMBL" id="HAR54232.1"/>
    </source>
</evidence>
<evidence type="ECO:0000313" key="3">
    <source>
        <dbReference type="Proteomes" id="UP000264719"/>
    </source>
</evidence>
<feature type="chain" id="PRO_5016749646" evidence="1">
    <location>
        <begin position="21"/>
        <end position="94"/>
    </location>
</feature>
<reference evidence="2 3" key="1">
    <citation type="journal article" date="2018" name="Nat. Biotechnol.">
        <title>A standardized bacterial taxonomy based on genome phylogeny substantially revises the tree of life.</title>
        <authorList>
            <person name="Parks D.H."/>
            <person name="Chuvochina M."/>
            <person name="Waite D.W."/>
            <person name="Rinke C."/>
            <person name="Skarshewski A."/>
            <person name="Chaumeil P.A."/>
            <person name="Hugenholtz P."/>
        </authorList>
    </citation>
    <scope>NUCLEOTIDE SEQUENCE [LARGE SCALE GENOMIC DNA]</scope>
    <source>
        <strain evidence="2">UBA9169</strain>
    </source>
</reference>
<keyword evidence="1" id="KW-0732">Signal</keyword>